<gene>
    <name evidence="6" type="ORF">GM668_06990</name>
</gene>
<name>A0A6L6PW94_9BURK</name>
<dbReference type="Gene3D" id="1.20.120.550">
    <property type="entry name" value="Membrane associated eicosanoid/glutathione metabolism-like domain"/>
    <property type="match status" value="1"/>
</dbReference>
<feature type="transmembrane region" description="Helical" evidence="5">
    <location>
        <begin position="114"/>
        <end position="136"/>
    </location>
</feature>
<dbReference type="RefSeq" id="WP_155438239.1">
    <property type="nucleotide sequence ID" value="NZ_WNLA01000003.1"/>
</dbReference>
<dbReference type="InterPro" id="IPR001129">
    <property type="entry name" value="Membr-assoc_MAPEG"/>
</dbReference>
<evidence type="ECO:0000256" key="2">
    <source>
        <dbReference type="ARBA" id="ARBA00022692"/>
    </source>
</evidence>
<feature type="transmembrane region" description="Helical" evidence="5">
    <location>
        <begin position="67"/>
        <end position="94"/>
    </location>
</feature>
<evidence type="ECO:0000256" key="1">
    <source>
        <dbReference type="ARBA" id="ARBA00004370"/>
    </source>
</evidence>
<protein>
    <recommendedName>
        <fullName evidence="8">MAPEG family protein</fullName>
    </recommendedName>
</protein>
<keyword evidence="3 5" id="KW-1133">Transmembrane helix</keyword>
<keyword evidence="4 5" id="KW-0472">Membrane</keyword>
<dbReference type="Pfam" id="PF01124">
    <property type="entry name" value="MAPEG"/>
    <property type="match status" value="1"/>
</dbReference>
<dbReference type="SUPFAM" id="SSF161084">
    <property type="entry name" value="MAPEG domain-like"/>
    <property type="match status" value="1"/>
</dbReference>
<evidence type="ECO:0000313" key="6">
    <source>
        <dbReference type="EMBL" id="MTW01833.1"/>
    </source>
</evidence>
<accession>A0A6L6PW94</accession>
<evidence type="ECO:0000256" key="3">
    <source>
        <dbReference type="ARBA" id="ARBA00022989"/>
    </source>
</evidence>
<dbReference type="OrthoDB" id="8593739at2"/>
<keyword evidence="2 5" id="KW-0812">Transmembrane</keyword>
<organism evidence="6 7">
    <name type="scientific">Pseudoduganella ginsengisoli</name>
    <dbReference type="NCBI Taxonomy" id="1462440"/>
    <lineage>
        <taxon>Bacteria</taxon>
        <taxon>Pseudomonadati</taxon>
        <taxon>Pseudomonadota</taxon>
        <taxon>Betaproteobacteria</taxon>
        <taxon>Burkholderiales</taxon>
        <taxon>Oxalobacteraceae</taxon>
        <taxon>Telluria group</taxon>
        <taxon>Pseudoduganella</taxon>
    </lineage>
</organism>
<keyword evidence="7" id="KW-1185">Reference proteome</keyword>
<dbReference type="GO" id="GO:0016020">
    <property type="term" value="C:membrane"/>
    <property type="evidence" value="ECO:0007669"/>
    <property type="project" value="UniProtKB-SubCell"/>
</dbReference>
<evidence type="ECO:0000256" key="4">
    <source>
        <dbReference type="ARBA" id="ARBA00023136"/>
    </source>
</evidence>
<dbReference type="EMBL" id="WNLA01000003">
    <property type="protein sequence ID" value="MTW01833.1"/>
    <property type="molecule type" value="Genomic_DNA"/>
</dbReference>
<proteinExistence type="predicted"/>
<evidence type="ECO:0000313" key="7">
    <source>
        <dbReference type="Proteomes" id="UP000484015"/>
    </source>
</evidence>
<comment type="caution">
    <text evidence="6">The sequence shown here is derived from an EMBL/GenBank/DDBJ whole genome shotgun (WGS) entry which is preliminary data.</text>
</comment>
<dbReference type="Proteomes" id="UP000484015">
    <property type="component" value="Unassembled WGS sequence"/>
</dbReference>
<reference evidence="6 7" key="1">
    <citation type="submission" date="2019-11" db="EMBL/GenBank/DDBJ databases">
        <title>Type strains purchased from KCTC, JCM and DSMZ.</title>
        <authorList>
            <person name="Lu H."/>
        </authorList>
    </citation>
    <scope>NUCLEOTIDE SEQUENCE [LARGE SCALE GENOMIC DNA]</scope>
    <source>
        <strain evidence="6 7">KCTC 42409</strain>
    </source>
</reference>
<dbReference type="AlphaFoldDB" id="A0A6L6PW94"/>
<sequence length="137" mass="15212">MKTIFHPVIALAVWTLLIQISIAFTRVRAGVRRQIQANDFKYGESPAVPPEVCIPNRNYMNLLEAPVLFYVACIVLFATAGATHATVALAWLYVALRIVHSLIHLTYNDVMHRLSAFASSNVVLAIMWLLTALHIAA</sequence>
<dbReference type="InterPro" id="IPR023352">
    <property type="entry name" value="MAPEG-like_dom_sf"/>
</dbReference>
<evidence type="ECO:0000256" key="5">
    <source>
        <dbReference type="SAM" id="Phobius"/>
    </source>
</evidence>
<evidence type="ECO:0008006" key="8">
    <source>
        <dbReference type="Google" id="ProtNLM"/>
    </source>
</evidence>
<comment type="subcellular location">
    <subcellularLocation>
        <location evidence="1">Membrane</location>
    </subcellularLocation>
</comment>